<feature type="region of interest" description="Disordered" evidence="1">
    <location>
        <begin position="1682"/>
        <end position="1706"/>
    </location>
</feature>
<feature type="region of interest" description="Disordered" evidence="1">
    <location>
        <begin position="191"/>
        <end position="255"/>
    </location>
</feature>
<dbReference type="Proteomes" id="UP000835052">
    <property type="component" value="Unassembled WGS sequence"/>
</dbReference>
<feature type="compositionally biased region" description="Basic residues" evidence="1">
    <location>
        <begin position="1388"/>
        <end position="1397"/>
    </location>
</feature>
<accession>A0A8S1H7Y8</accession>
<feature type="region of interest" description="Disordered" evidence="1">
    <location>
        <begin position="916"/>
        <end position="1007"/>
    </location>
</feature>
<sequence>MSYPEDDDAWLSSYGAFEDFAKPDSPPPGGGLYHDPSLSNIPLSDDLAPSPSRDLHDPFNNNLTVPLGEYQYGGDQLRSLTPDGYQQMQTLTSQGYDQHMQSGSNMMMQDSYNSFEQPTVVQQQAMDPFAELDSLDAPSTSYYHTSSPSTSQHPPQMIGGGMQPQMMNVNVQQHQNIQLQQHQMINNQMPSTSYENVQSQPLQHQPQHSQQGHMQSQQMQQIQQSQPGPSTSNNRRPNQSRTANNRKKQNSANSVGAVLTKANRYLQENTGAGVQEARLTLEEANRTGEILANLMMLRKQQEEMKIDHSAEITRLEAEFSAIFARSLLLNTDSVNKDVLTEVQKLSEPTPQQQQQMPQMIQLQQQPMQLQHVQQMQQPIQLQMQQQPQQMMQQQAPPPPQKPLLPGKPPSESPRATRRIRTTPTSSSAPPLTRQAIPSTSTATFIEYQGQVVQQTQQSQQVQPTQVTARTHVYRGQAAVSFSQNGQQIQLQHQPTQIVQTATHLQIQASNNAGTPQTIYVHGAPGQSLGDVVRQQQHQLRFQNGSKNQPVATSSAQNTYIPSPSPTTSQMTSQSHSPALRQQLLGSTPSPSSSTMSSLSQQPTNGTPVLIAQQHPQVYQQNSYQQSQPQPQPAVRRIVGTVATTSNSEPQPQRIVVNETNNHIFQGFPTGTVLQVVSRAAPQIAAPQQPPPRMQRPPIPPQAVLAPVPPQPLPPPPPPKQVIIIEKPSLEEQQRAIEEKVEERRQRLSAFFAQSAASLENPQTETPFSDMRDVLQRLLPFALHSEPDLRQDEFDDFDDNYLRKSINLSNQVSGMRQRLWKVMLDESMKTSEKSEENMLAHLEFEYEKRRFEEEKTLLKENPEAIASFVVKSDVLNAVQKGILKVEPTTPPKPASKSTNAKNISMFHNQFEYHPFDETPRIFSPYRSPSPKPIHTSEPSTSSRETSPFRSPSSNRSSLRSRQSSLSSLAHSTPAPPKKRKISTSRDLKPTVEKRALEERQPNFLLHKDSSRTPVVPVLAAATSRPSLAKTPLNDVERKPLNHPKVAPKQSPALPAKAQSLKENQKTSNFSSEIASNKPSKTVFRENEKKPAVPTPPAKTPQARQRTISNSSKSRLQGPQETPKIIPEKLPMNAENRLEVESSVGQPEKKQSFAQVKEVPVALKTPPVQNVPIRQRLASNSEEKTKTSLSMHKMSSRDIESDGSASPELGMDDPLDLLISEPVNSRSALTSPQKPKEEKNIKPIPKIIIKPMKPLDRNSEEKKTIGDVIRCQTPVQKPGNAAKIVISLPASVLSDSKQKKLDQPTSLMFSSPKIIIPKMEQADKPAPRRLKIKFGGELIAQKDISKEGLSKEEPEVAEPFVEKRHKHKKDKKKKKKSHKQHRRVGDKIEKRKKKKKKHRMEKEKRQELLKKIPVAVKTVENPVAVAPSEQPVLRRNGIINESKVVVTAVDNKFKIRFPSSLAKVASALPNPRKRPLPNGEHRNPSTLQKPATMKFKKLTFRFRLGHGAEEVATRVVYPEDLSKGDPKVNQAKEPKKFEEKRKEPSSAPGSSEKKKERHIDISDLPSTSTKIVERHLVPPIRISKVDKPREEKKMDAASLNISLTRSPTTSHFLPSEKTPRKQKSPMPKRPPPLLPWMPVDNTTPVKPVIEDNLSFLKQGGLDRKPIKLEPTIIAEFTASLSSLPPRNAAIPKLEPPPEQPSSPPLRASSSMSLFLDDERSNGGIQFPFLRSPPPANKDPLPAIEFSDDEMEDIRHKELHKATDIMRGITMSSLQSGTSEPSLNNHVASTPTLPWTRF</sequence>
<evidence type="ECO:0000313" key="4">
    <source>
        <dbReference type="Proteomes" id="UP000835052"/>
    </source>
</evidence>
<dbReference type="EMBL" id="CAJGYM010000024">
    <property type="protein sequence ID" value="CAD6191873.1"/>
    <property type="molecule type" value="Genomic_DNA"/>
</dbReference>
<proteinExistence type="predicted"/>
<feature type="compositionally biased region" description="Polar residues" evidence="1">
    <location>
        <begin position="231"/>
        <end position="243"/>
    </location>
</feature>
<feature type="compositionally biased region" description="Polar residues" evidence="1">
    <location>
        <begin position="1064"/>
        <end position="1078"/>
    </location>
</feature>
<feature type="compositionally biased region" description="Low complexity" evidence="1">
    <location>
        <begin position="565"/>
        <end position="603"/>
    </location>
</feature>
<feature type="compositionally biased region" description="Low complexity" evidence="1">
    <location>
        <begin position="376"/>
        <end position="394"/>
    </location>
</feature>
<evidence type="ECO:0000259" key="2">
    <source>
        <dbReference type="Pfam" id="PF15249"/>
    </source>
</evidence>
<organism evidence="3 4">
    <name type="scientific">Caenorhabditis auriculariae</name>
    <dbReference type="NCBI Taxonomy" id="2777116"/>
    <lineage>
        <taxon>Eukaryota</taxon>
        <taxon>Metazoa</taxon>
        <taxon>Ecdysozoa</taxon>
        <taxon>Nematoda</taxon>
        <taxon>Chromadorea</taxon>
        <taxon>Rhabditida</taxon>
        <taxon>Rhabditina</taxon>
        <taxon>Rhabditomorpha</taxon>
        <taxon>Rhabditoidea</taxon>
        <taxon>Rhabditidae</taxon>
        <taxon>Peloderinae</taxon>
        <taxon>Caenorhabditis</taxon>
    </lineage>
</organism>
<feature type="region of interest" description="Disordered" evidence="1">
    <location>
        <begin position="1021"/>
        <end position="1131"/>
    </location>
</feature>
<comment type="caution">
    <text evidence="3">The sequence shown here is derived from an EMBL/GenBank/DDBJ whole genome shotgun (WGS) entry which is preliminary data.</text>
</comment>
<feature type="compositionally biased region" description="Low complexity" evidence="1">
    <location>
        <begin position="421"/>
        <end position="430"/>
    </location>
</feature>
<evidence type="ECO:0000256" key="1">
    <source>
        <dbReference type="SAM" id="MobiDB-lite"/>
    </source>
</evidence>
<feature type="compositionally biased region" description="Low complexity" evidence="1">
    <location>
        <begin position="934"/>
        <end position="971"/>
    </location>
</feature>
<feature type="region of interest" description="Disordered" evidence="1">
    <location>
        <begin position="1771"/>
        <end position="1795"/>
    </location>
</feature>
<feature type="region of interest" description="Disordered" evidence="1">
    <location>
        <begin position="18"/>
        <end position="60"/>
    </location>
</feature>
<feature type="compositionally biased region" description="Basic and acidic residues" evidence="1">
    <location>
        <begin position="1519"/>
        <end position="1542"/>
    </location>
</feature>
<feature type="domain" description="GLTSCR protein conserved" evidence="2">
    <location>
        <begin position="757"/>
        <end position="854"/>
    </location>
</feature>
<feature type="region of interest" description="Disordered" evidence="1">
    <location>
        <begin position="1604"/>
        <end position="1636"/>
    </location>
</feature>
<dbReference type="InterPro" id="IPR015671">
    <property type="entry name" value="GSCR1_dom"/>
</dbReference>
<feature type="compositionally biased region" description="Low complexity" evidence="1">
    <location>
        <begin position="198"/>
        <end position="230"/>
    </location>
</feature>
<gene>
    <name evidence="3" type="ORF">CAUJ_LOCUS7792</name>
</gene>
<dbReference type="Pfam" id="PF15249">
    <property type="entry name" value="GLTSCR1"/>
    <property type="match status" value="1"/>
</dbReference>
<feature type="region of interest" description="Disordered" evidence="1">
    <location>
        <begin position="1168"/>
        <end position="1259"/>
    </location>
</feature>
<dbReference type="PANTHER" id="PTHR48125">
    <property type="entry name" value="LP07818P1"/>
    <property type="match status" value="1"/>
</dbReference>
<reference evidence="3" key="1">
    <citation type="submission" date="2020-10" db="EMBL/GenBank/DDBJ databases">
        <authorList>
            <person name="Kikuchi T."/>
        </authorList>
    </citation>
    <scope>NUCLEOTIDE SEQUENCE</scope>
    <source>
        <strain evidence="3">NKZ352</strain>
    </source>
</reference>
<feature type="compositionally biased region" description="Polar residues" evidence="1">
    <location>
        <begin position="1100"/>
        <end position="1118"/>
    </location>
</feature>
<feature type="compositionally biased region" description="Pro residues" evidence="1">
    <location>
        <begin position="1691"/>
        <end position="1701"/>
    </location>
</feature>
<feature type="compositionally biased region" description="Basic and acidic residues" evidence="1">
    <location>
        <begin position="982"/>
        <end position="1007"/>
    </location>
</feature>
<feature type="compositionally biased region" description="Low complexity" evidence="1">
    <location>
        <begin position="1240"/>
        <end position="1250"/>
    </location>
</feature>
<name>A0A8S1H7Y8_9PELO</name>
<feature type="region of interest" description="Disordered" evidence="1">
    <location>
        <begin position="1519"/>
        <end position="1560"/>
    </location>
</feature>
<dbReference type="OrthoDB" id="2556847at2759"/>
<feature type="compositionally biased region" description="Pro residues" evidence="1">
    <location>
        <begin position="395"/>
        <end position="411"/>
    </location>
</feature>
<feature type="region of interest" description="Disordered" evidence="1">
    <location>
        <begin position="136"/>
        <end position="163"/>
    </location>
</feature>
<feature type="compositionally biased region" description="Basic and acidic residues" evidence="1">
    <location>
        <begin position="1549"/>
        <end position="1559"/>
    </location>
</feature>
<protein>
    <recommendedName>
        <fullName evidence="2">GLTSCR protein conserved domain-containing protein</fullName>
    </recommendedName>
</protein>
<feature type="compositionally biased region" description="Basic residues" evidence="1">
    <location>
        <begin position="1361"/>
        <end position="1380"/>
    </location>
</feature>
<feature type="region of interest" description="Disordered" evidence="1">
    <location>
        <begin position="376"/>
        <end position="434"/>
    </location>
</feature>
<feature type="region of interest" description="Disordered" evidence="1">
    <location>
        <begin position="542"/>
        <end position="606"/>
    </location>
</feature>
<feature type="compositionally biased region" description="Basic and acidic residues" evidence="1">
    <location>
        <begin position="1341"/>
        <end position="1352"/>
    </location>
</feature>
<keyword evidence="4" id="KW-1185">Reference proteome</keyword>
<feature type="region of interest" description="Disordered" evidence="1">
    <location>
        <begin position="1464"/>
        <end position="1490"/>
    </location>
</feature>
<feature type="region of interest" description="Disordered" evidence="1">
    <location>
        <begin position="1341"/>
        <end position="1403"/>
    </location>
</feature>
<evidence type="ECO:0000313" key="3">
    <source>
        <dbReference type="EMBL" id="CAD6191873.1"/>
    </source>
</evidence>
<feature type="compositionally biased region" description="Polar residues" evidence="1">
    <location>
        <begin position="1220"/>
        <end position="1231"/>
    </location>
</feature>
<feature type="compositionally biased region" description="Low complexity" evidence="1">
    <location>
        <begin position="138"/>
        <end position="163"/>
    </location>
</feature>
<dbReference type="PANTHER" id="PTHR48125:SF10">
    <property type="entry name" value="OS12G0136300 PROTEIN"/>
    <property type="match status" value="1"/>
</dbReference>
<feature type="compositionally biased region" description="Polar residues" evidence="1">
    <location>
        <begin position="542"/>
        <end position="560"/>
    </location>
</feature>